<dbReference type="GO" id="GO:0005506">
    <property type="term" value="F:iron ion binding"/>
    <property type="evidence" value="ECO:0007669"/>
    <property type="project" value="InterPro"/>
</dbReference>
<dbReference type="GO" id="GO:0004497">
    <property type="term" value="F:monooxygenase activity"/>
    <property type="evidence" value="ECO:0007669"/>
    <property type="project" value="InterPro"/>
</dbReference>
<comment type="similarity">
    <text evidence="1">Belongs to the cytochrome P450 family.</text>
</comment>
<dbReference type="EMBL" id="CP163440">
    <property type="protein sequence ID" value="XDQ66260.1"/>
    <property type="molecule type" value="Genomic_DNA"/>
</dbReference>
<dbReference type="InterPro" id="IPR002397">
    <property type="entry name" value="Cyt_P450_B"/>
</dbReference>
<name>A0AB39SKM1_9ACTN</name>
<dbReference type="Gene3D" id="1.10.630.10">
    <property type="entry name" value="Cytochrome P450"/>
    <property type="match status" value="1"/>
</dbReference>
<accession>A0AB39SKM1</accession>
<dbReference type="SUPFAM" id="SSF48264">
    <property type="entry name" value="Cytochrome P450"/>
    <property type="match status" value="1"/>
</dbReference>
<dbReference type="GO" id="GO:0020037">
    <property type="term" value="F:heme binding"/>
    <property type="evidence" value="ECO:0007669"/>
    <property type="project" value="InterPro"/>
</dbReference>
<evidence type="ECO:0000313" key="3">
    <source>
        <dbReference type="EMBL" id="XDQ66260.1"/>
    </source>
</evidence>
<dbReference type="Pfam" id="PF00067">
    <property type="entry name" value="p450"/>
    <property type="match status" value="1"/>
</dbReference>
<feature type="compositionally biased region" description="Pro residues" evidence="2">
    <location>
        <begin position="58"/>
        <end position="69"/>
    </location>
</feature>
<dbReference type="GO" id="GO:0016705">
    <property type="term" value="F:oxidoreductase activity, acting on paired donors, with incorporation or reduction of molecular oxygen"/>
    <property type="evidence" value="ECO:0007669"/>
    <property type="project" value="InterPro"/>
</dbReference>
<dbReference type="InterPro" id="IPR036396">
    <property type="entry name" value="Cyt_P450_sf"/>
</dbReference>
<dbReference type="InterPro" id="IPR001128">
    <property type="entry name" value="Cyt_P450"/>
</dbReference>
<protein>
    <submittedName>
        <fullName evidence="3">Cytochrome P450</fullName>
    </submittedName>
</protein>
<proteinExistence type="inferred from homology"/>
<feature type="region of interest" description="Disordered" evidence="2">
    <location>
        <begin position="1"/>
        <end position="73"/>
    </location>
</feature>
<evidence type="ECO:0000256" key="1">
    <source>
        <dbReference type="ARBA" id="ARBA00010617"/>
    </source>
</evidence>
<dbReference type="RefSeq" id="WP_369263277.1">
    <property type="nucleotide sequence ID" value="NZ_CP163440.1"/>
</dbReference>
<sequence>MLCPHGLPGEGAPAATPTGPPPVRLLSAPPGTGARNPSAPPSPLTPETPFTPLSRFEPPSPHPVIPSVPPSLLAPGTERDPYPLYRTLRERHPLVYDEPFGAWLVSRYADVRAALADPRLVAPPPGRTLTHLEGGTHSAHRALVSPAFRGRALAALTAGVARTAYVLARRLTARREADLVAEFCHWLPTAAVVAALGLPYEDTARVHAWCRTGLDHLGGHHPELESFLRPYIARRRAHPGADLLSALCTARADGRPLSDEAVAGLAGTLLGAGGEATARALASFLANLLDHPGQLGVIRARPALTAGAWAESLRRDPPLHVVARQAAEPVGPIPQGATVACLLGAAGRDPARFADPDRYDAFRADPGELAYGSGRHFCPGALLARLTAEHGLDALLTVLPDLRWAPGFRPVPEGLVSRSPRTLLVRLR</sequence>
<dbReference type="AlphaFoldDB" id="A0AB39SKM1"/>
<organism evidence="3">
    <name type="scientific">Streptomyces sp. R35</name>
    <dbReference type="NCBI Taxonomy" id="3238630"/>
    <lineage>
        <taxon>Bacteria</taxon>
        <taxon>Bacillati</taxon>
        <taxon>Actinomycetota</taxon>
        <taxon>Actinomycetes</taxon>
        <taxon>Kitasatosporales</taxon>
        <taxon>Streptomycetaceae</taxon>
        <taxon>Streptomyces</taxon>
    </lineage>
</organism>
<reference evidence="3" key="1">
    <citation type="submission" date="2024-07" db="EMBL/GenBank/DDBJ databases">
        <authorList>
            <person name="Yu S.T."/>
        </authorList>
    </citation>
    <scope>NUCLEOTIDE SEQUENCE</scope>
    <source>
        <strain evidence="3">R35</strain>
    </source>
</reference>
<dbReference type="PRINTS" id="PR00359">
    <property type="entry name" value="BP450"/>
</dbReference>
<dbReference type="PANTHER" id="PTHR46696:SF3">
    <property type="entry name" value="PULCHERRIMINIC ACID SYNTHASE"/>
    <property type="match status" value="1"/>
</dbReference>
<dbReference type="PANTHER" id="PTHR46696">
    <property type="entry name" value="P450, PUTATIVE (EUROFUNG)-RELATED"/>
    <property type="match status" value="1"/>
</dbReference>
<evidence type="ECO:0000256" key="2">
    <source>
        <dbReference type="SAM" id="MobiDB-lite"/>
    </source>
</evidence>
<gene>
    <name evidence="3" type="ORF">AB5J50_38335</name>
</gene>